<name>A0ABQ9JUG4_9CUCU</name>
<reference evidence="2" key="1">
    <citation type="journal article" date="2023" name="Insect Mol. Biol.">
        <title>Genome sequencing provides insights into the evolution of gene families encoding plant cell wall-degrading enzymes in longhorned beetles.</title>
        <authorList>
            <person name="Shin N.R."/>
            <person name="Okamura Y."/>
            <person name="Kirsch R."/>
            <person name="Pauchet Y."/>
        </authorList>
    </citation>
    <scope>NUCLEOTIDE SEQUENCE</scope>
    <source>
        <strain evidence="2">MMC_N1</strain>
    </source>
</reference>
<keyword evidence="1" id="KW-1133">Transmembrane helix</keyword>
<organism evidence="2 3">
    <name type="scientific">Molorchus minor</name>
    <dbReference type="NCBI Taxonomy" id="1323400"/>
    <lineage>
        <taxon>Eukaryota</taxon>
        <taxon>Metazoa</taxon>
        <taxon>Ecdysozoa</taxon>
        <taxon>Arthropoda</taxon>
        <taxon>Hexapoda</taxon>
        <taxon>Insecta</taxon>
        <taxon>Pterygota</taxon>
        <taxon>Neoptera</taxon>
        <taxon>Endopterygota</taxon>
        <taxon>Coleoptera</taxon>
        <taxon>Polyphaga</taxon>
        <taxon>Cucujiformia</taxon>
        <taxon>Chrysomeloidea</taxon>
        <taxon>Cerambycidae</taxon>
        <taxon>Lamiinae</taxon>
        <taxon>Monochamini</taxon>
        <taxon>Molorchus</taxon>
    </lineage>
</organism>
<accession>A0ABQ9JUG4</accession>
<dbReference type="InterPro" id="IPR043216">
    <property type="entry name" value="PAP-like"/>
</dbReference>
<dbReference type="InterPro" id="IPR036938">
    <property type="entry name" value="PAP2/HPO_sf"/>
</dbReference>
<dbReference type="PANTHER" id="PTHR10165">
    <property type="entry name" value="LIPID PHOSPHATE PHOSPHATASE"/>
    <property type="match status" value="1"/>
</dbReference>
<gene>
    <name evidence="2" type="ORF">NQ317_009811</name>
</gene>
<keyword evidence="1" id="KW-0472">Membrane</keyword>
<keyword evidence="3" id="KW-1185">Reference proteome</keyword>
<keyword evidence="1" id="KW-0812">Transmembrane</keyword>
<comment type="caution">
    <text evidence="2">The sequence shown here is derived from an EMBL/GenBank/DDBJ whole genome shotgun (WGS) entry which is preliminary data.</text>
</comment>
<feature type="transmembrane region" description="Helical" evidence="1">
    <location>
        <begin position="55"/>
        <end position="75"/>
    </location>
</feature>
<dbReference type="Gene3D" id="1.20.144.10">
    <property type="entry name" value="Phosphatidic acid phosphatase type 2/haloperoxidase"/>
    <property type="match status" value="1"/>
</dbReference>
<dbReference type="EMBL" id="JAPWTJ010000177">
    <property type="protein sequence ID" value="KAJ8981552.1"/>
    <property type="molecule type" value="Genomic_DNA"/>
</dbReference>
<sequence length="135" mass="16531">MGLSAPQHALELGFRILIWIMYLWIETWTPFIRHIDEEELTLYRYPSVHSYVNKIYLHLIICCTPTIIFLFYYLIKRDENTIPDIINQFYGITLAYCLNALYTTTIKTTLGRPRPNFFLRCFPRWVRYQHRRLYW</sequence>
<proteinExistence type="predicted"/>
<dbReference type="Proteomes" id="UP001162164">
    <property type="component" value="Unassembled WGS sequence"/>
</dbReference>
<dbReference type="PANTHER" id="PTHR10165:SF35">
    <property type="entry name" value="RE23632P"/>
    <property type="match status" value="1"/>
</dbReference>
<protein>
    <submittedName>
        <fullName evidence="2">Uncharacterized protein</fullName>
    </submittedName>
</protein>
<evidence type="ECO:0000313" key="2">
    <source>
        <dbReference type="EMBL" id="KAJ8981552.1"/>
    </source>
</evidence>
<evidence type="ECO:0000313" key="3">
    <source>
        <dbReference type="Proteomes" id="UP001162164"/>
    </source>
</evidence>
<evidence type="ECO:0000256" key="1">
    <source>
        <dbReference type="SAM" id="Phobius"/>
    </source>
</evidence>
<feature type="transmembrane region" description="Helical" evidence="1">
    <location>
        <begin position="12"/>
        <end position="35"/>
    </location>
</feature>
<dbReference type="SUPFAM" id="SSF48317">
    <property type="entry name" value="Acid phosphatase/Vanadium-dependent haloperoxidase"/>
    <property type="match status" value="1"/>
</dbReference>